<reference evidence="3" key="1">
    <citation type="journal article" date="2023" name="Nat. Commun.">
        <title>Diploid and tetraploid genomes of Acorus and the evolution of monocots.</title>
        <authorList>
            <person name="Ma L."/>
            <person name="Liu K.W."/>
            <person name="Li Z."/>
            <person name="Hsiao Y.Y."/>
            <person name="Qi Y."/>
            <person name="Fu T."/>
            <person name="Tang G.D."/>
            <person name="Zhang D."/>
            <person name="Sun W.H."/>
            <person name="Liu D.K."/>
            <person name="Li Y."/>
            <person name="Chen G.Z."/>
            <person name="Liu X.D."/>
            <person name="Liao X.Y."/>
            <person name="Jiang Y.T."/>
            <person name="Yu X."/>
            <person name="Hao Y."/>
            <person name="Huang J."/>
            <person name="Zhao X.W."/>
            <person name="Ke S."/>
            <person name="Chen Y.Y."/>
            <person name="Wu W.L."/>
            <person name="Hsu J.L."/>
            <person name="Lin Y.F."/>
            <person name="Huang M.D."/>
            <person name="Li C.Y."/>
            <person name="Huang L."/>
            <person name="Wang Z.W."/>
            <person name="Zhao X."/>
            <person name="Zhong W.Y."/>
            <person name="Peng D.H."/>
            <person name="Ahmad S."/>
            <person name="Lan S."/>
            <person name="Zhang J.S."/>
            <person name="Tsai W.C."/>
            <person name="Van de Peer Y."/>
            <person name="Liu Z.J."/>
        </authorList>
    </citation>
    <scope>NUCLEOTIDE SEQUENCE</scope>
    <source>
        <strain evidence="3">CP</strain>
    </source>
</reference>
<feature type="chain" id="PRO_5043361884" description="RNase H type-1 domain-containing protein" evidence="1">
    <location>
        <begin position="18"/>
        <end position="332"/>
    </location>
</feature>
<reference evidence="3" key="2">
    <citation type="submission" date="2023-06" db="EMBL/GenBank/DDBJ databases">
        <authorList>
            <person name="Ma L."/>
            <person name="Liu K.-W."/>
            <person name="Li Z."/>
            <person name="Hsiao Y.-Y."/>
            <person name="Qi Y."/>
            <person name="Fu T."/>
            <person name="Tang G."/>
            <person name="Zhang D."/>
            <person name="Sun W.-H."/>
            <person name="Liu D.-K."/>
            <person name="Li Y."/>
            <person name="Chen G.-Z."/>
            <person name="Liu X.-D."/>
            <person name="Liao X.-Y."/>
            <person name="Jiang Y.-T."/>
            <person name="Yu X."/>
            <person name="Hao Y."/>
            <person name="Huang J."/>
            <person name="Zhao X.-W."/>
            <person name="Ke S."/>
            <person name="Chen Y.-Y."/>
            <person name="Wu W.-L."/>
            <person name="Hsu J.-L."/>
            <person name="Lin Y.-F."/>
            <person name="Huang M.-D."/>
            <person name="Li C.-Y."/>
            <person name="Huang L."/>
            <person name="Wang Z.-W."/>
            <person name="Zhao X."/>
            <person name="Zhong W.-Y."/>
            <person name="Peng D.-H."/>
            <person name="Ahmad S."/>
            <person name="Lan S."/>
            <person name="Zhang J.-S."/>
            <person name="Tsai W.-C."/>
            <person name="Van De Peer Y."/>
            <person name="Liu Z.-J."/>
        </authorList>
    </citation>
    <scope>NUCLEOTIDE SEQUENCE</scope>
    <source>
        <strain evidence="3">CP</strain>
        <tissue evidence="3">Leaves</tissue>
    </source>
</reference>
<feature type="signal peptide" evidence="1">
    <location>
        <begin position="1"/>
        <end position="17"/>
    </location>
</feature>
<organism evidence="3 4">
    <name type="scientific">Acorus calamus</name>
    <name type="common">Sweet flag</name>
    <dbReference type="NCBI Taxonomy" id="4465"/>
    <lineage>
        <taxon>Eukaryota</taxon>
        <taxon>Viridiplantae</taxon>
        <taxon>Streptophyta</taxon>
        <taxon>Embryophyta</taxon>
        <taxon>Tracheophyta</taxon>
        <taxon>Spermatophyta</taxon>
        <taxon>Magnoliopsida</taxon>
        <taxon>Liliopsida</taxon>
        <taxon>Acoraceae</taxon>
        <taxon>Acorus</taxon>
    </lineage>
</organism>
<evidence type="ECO:0000256" key="1">
    <source>
        <dbReference type="SAM" id="SignalP"/>
    </source>
</evidence>
<dbReference type="GO" id="GO:0003676">
    <property type="term" value="F:nucleic acid binding"/>
    <property type="evidence" value="ECO:0007669"/>
    <property type="project" value="InterPro"/>
</dbReference>
<accession>A0AAV9DWE4</accession>
<proteinExistence type="predicted"/>
<evidence type="ECO:0000313" key="3">
    <source>
        <dbReference type="EMBL" id="KAK1305279.1"/>
    </source>
</evidence>
<protein>
    <recommendedName>
        <fullName evidence="2">RNase H type-1 domain-containing protein</fullName>
    </recommendedName>
</protein>
<dbReference type="Gene3D" id="3.30.420.10">
    <property type="entry name" value="Ribonuclease H-like superfamily/Ribonuclease H"/>
    <property type="match status" value="1"/>
</dbReference>
<dbReference type="CDD" id="cd06222">
    <property type="entry name" value="RNase_H_like"/>
    <property type="match status" value="1"/>
</dbReference>
<name>A0AAV9DWE4_ACOCL</name>
<feature type="domain" description="RNase H type-1" evidence="2">
    <location>
        <begin position="37"/>
        <end position="114"/>
    </location>
</feature>
<dbReference type="AlphaFoldDB" id="A0AAV9DWE4"/>
<dbReference type="InterPro" id="IPR036397">
    <property type="entry name" value="RNaseH_sf"/>
</dbReference>
<dbReference type="InterPro" id="IPR044730">
    <property type="entry name" value="RNase_H-like_dom_plant"/>
</dbReference>
<dbReference type="Pfam" id="PF13456">
    <property type="entry name" value="RVT_3"/>
    <property type="match status" value="1"/>
</dbReference>
<gene>
    <name evidence="3" type="ORF">QJS10_CPB11g01004</name>
</gene>
<dbReference type="EMBL" id="JAUJYO010000011">
    <property type="protein sequence ID" value="KAK1305279.1"/>
    <property type="molecule type" value="Genomic_DNA"/>
</dbReference>
<dbReference type="InterPro" id="IPR002156">
    <property type="entry name" value="RNaseH_domain"/>
</dbReference>
<dbReference type="GO" id="GO:0004523">
    <property type="term" value="F:RNA-DNA hybrid ribonuclease activity"/>
    <property type="evidence" value="ECO:0007669"/>
    <property type="project" value="InterPro"/>
</dbReference>
<keyword evidence="1" id="KW-0732">Signal</keyword>
<keyword evidence="4" id="KW-1185">Reference proteome</keyword>
<evidence type="ECO:0000313" key="4">
    <source>
        <dbReference type="Proteomes" id="UP001180020"/>
    </source>
</evidence>
<comment type="caution">
    <text evidence="3">The sequence shown here is derived from an EMBL/GenBank/DDBJ whole genome shotgun (WGS) entry which is preliminary data.</text>
</comment>
<sequence>MLHWGAGASFVIACSSPFCILGDGYEGCPWAIPMRMEAEAIRIRLRFARTLGIKQIKICSDSLSIIQTLQVDGLGPPQIQEVVVEIQQWRQGRQSMKFYKVPRELVRAPIILARCARDEYMKYDHLGTGSVAVKVQEARASAHGLADNRQATASMQGVASADGTDKVKDGVLGANEGRLFRAEGGASGPSRDHGPYADHRGAQVAVTDPSVEYNTQLFRCTRGGGKSKDVTESSILGEGPLYLVRLAGVTEILTRTQAGARGCHMVESGEGCLVLPTKRAGEMGMEVLVSLDCDRFGAELKETFAGAVAFPQWAQAHLQSGGIPQGRSKRRR</sequence>
<evidence type="ECO:0000259" key="2">
    <source>
        <dbReference type="Pfam" id="PF13456"/>
    </source>
</evidence>
<dbReference type="Proteomes" id="UP001180020">
    <property type="component" value="Unassembled WGS sequence"/>
</dbReference>